<keyword evidence="3" id="KW-1185">Reference proteome</keyword>
<keyword evidence="1" id="KW-1133">Transmembrane helix</keyword>
<keyword evidence="1" id="KW-0812">Transmembrane</keyword>
<keyword evidence="1" id="KW-0472">Membrane</keyword>
<evidence type="ECO:0000313" key="2">
    <source>
        <dbReference type="EMBL" id="KAK4303303.1"/>
    </source>
</evidence>
<sequence>MWNLWDMLQVGQHEALEKVDGGSNSNSMGLEALAIFTALTFLVRVLADIAVRVRNGRSLLSGSYDGNHLNHLSQVVLTLMNGASLLYDLDMMETRYSR</sequence>
<gene>
    <name evidence="2" type="ORF">Pmani_024687</name>
</gene>
<protein>
    <submittedName>
        <fullName evidence="2">Uncharacterized protein</fullName>
    </submittedName>
</protein>
<reference evidence="2" key="1">
    <citation type="submission" date="2023-11" db="EMBL/GenBank/DDBJ databases">
        <title>Genome assemblies of two species of porcelain crab, Petrolisthes cinctipes and Petrolisthes manimaculis (Anomura: Porcellanidae).</title>
        <authorList>
            <person name="Angst P."/>
        </authorList>
    </citation>
    <scope>NUCLEOTIDE SEQUENCE</scope>
    <source>
        <strain evidence="2">PB745_02</strain>
        <tissue evidence="2">Gill</tissue>
    </source>
</reference>
<proteinExistence type="predicted"/>
<name>A0AAE1TYG6_9EUCA</name>
<organism evidence="2 3">
    <name type="scientific">Petrolisthes manimaculis</name>
    <dbReference type="NCBI Taxonomy" id="1843537"/>
    <lineage>
        <taxon>Eukaryota</taxon>
        <taxon>Metazoa</taxon>
        <taxon>Ecdysozoa</taxon>
        <taxon>Arthropoda</taxon>
        <taxon>Crustacea</taxon>
        <taxon>Multicrustacea</taxon>
        <taxon>Malacostraca</taxon>
        <taxon>Eumalacostraca</taxon>
        <taxon>Eucarida</taxon>
        <taxon>Decapoda</taxon>
        <taxon>Pleocyemata</taxon>
        <taxon>Anomura</taxon>
        <taxon>Galatheoidea</taxon>
        <taxon>Porcellanidae</taxon>
        <taxon>Petrolisthes</taxon>
    </lineage>
</organism>
<evidence type="ECO:0000256" key="1">
    <source>
        <dbReference type="SAM" id="Phobius"/>
    </source>
</evidence>
<dbReference type="EMBL" id="JAWZYT010002604">
    <property type="protein sequence ID" value="KAK4303303.1"/>
    <property type="molecule type" value="Genomic_DNA"/>
</dbReference>
<evidence type="ECO:0000313" key="3">
    <source>
        <dbReference type="Proteomes" id="UP001292094"/>
    </source>
</evidence>
<dbReference type="Proteomes" id="UP001292094">
    <property type="component" value="Unassembled WGS sequence"/>
</dbReference>
<comment type="caution">
    <text evidence="2">The sequence shown here is derived from an EMBL/GenBank/DDBJ whole genome shotgun (WGS) entry which is preliminary data.</text>
</comment>
<dbReference type="AlphaFoldDB" id="A0AAE1TYG6"/>
<feature type="transmembrane region" description="Helical" evidence="1">
    <location>
        <begin position="32"/>
        <end position="51"/>
    </location>
</feature>
<accession>A0AAE1TYG6</accession>